<dbReference type="EMBL" id="CYZV01000040">
    <property type="protein sequence ID" value="CUO69476.1"/>
    <property type="molecule type" value="Genomic_DNA"/>
</dbReference>
<evidence type="ECO:0000313" key="1">
    <source>
        <dbReference type="EMBL" id="CUO69476.1"/>
    </source>
</evidence>
<name>A0A174H802_9CLOT</name>
<organism evidence="1 2">
    <name type="scientific">Clostridium disporicum</name>
    <dbReference type="NCBI Taxonomy" id="84024"/>
    <lineage>
        <taxon>Bacteria</taxon>
        <taxon>Bacillati</taxon>
        <taxon>Bacillota</taxon>
        <taxon>Clostridia</taxon>
        <taxon>Eubacteriales</taxon>
        <taxon>Clostridiaceae</taxon>
        <taxon>Clostridium</taxon>
    </lineage>
</organism>
<dbReference type="OrthoDB" id="9956510at2"/>
<proteinExistence type="predicted"/>
<protein>
    <submittedName>
        <fullName evidence="1">Uncharacterized protein</fullName>
    </submittedName>
</protein>
<gene>
    <name evidence="1" type="ORF">ERS852470_03091</name>
</gene>
<reference evidence="1 2" key="1">
    <citation type="submission" date="2015-09" db="EMBL/GenBank/DDBJ databases">
        <authorList>
            <consortium name="Pathogen Informatics"/>
        </authorList>
    </citation>
    <scope>NUCLEOTIDE SEQUENCE [LARGE SCALE GENOMIC DNA]</scope>
    <source>
        <strain evidence="1 2">2789STDY5834855</strain>
    </source>
</reference>
<dbReference type="Proteomes" id="UP000095558">
    <property type="component" value="Unassembled WGS sequence"/>
</dbReference>
<dbReference type="Gene3D" id="2.40.30.200">
    <property type="match status" value="1"/>
</dbReference>
<accession>A0A174H802</accession>
<sequence length="116" mass="13564">MGLYLEEDFKLSYTRTKEVEEIYIPGRDDPYHKIKRKLPIEFEINFNIKESANFYARMENIEKFLDGSIGKVITFNNEAKGFKIIWYEIGDTTRTKGLSTVTIAFQCSHDPISLEN</sequence>
<evidence type="ECO:0000313" key="2">
    <source>
        <dbReference type="Proteomes" id="UP000095558"/>
    </source>
</evidence>
<dbReference type="AlphaFoldDB" id="A0A174H802"/>
<dbReference type="RefSeq" id="WP_055277732.1">
    <property type="nucleotide sequence ID" value="NZ_CYZV01000040.1"/>
</dbReference>